<proteinExistence type="inferred from homology"/>
<reference evidence="3 4" key="1">
    <citation type="submission" date="2021-03" db="EMBL/GenBank/DDBJ databases">
        <title>Sequencing the genomes of 1000 actinobacteria strains.</title>
        <authorList>
            <person name="Klenk H.-P."/>
        </authorList>
    </citation>
    <scope>NUCLEOTIDE SEQUENCE [LARGE SCALE GENOMIC DNA]</scope>
    <source>
        <strain evidence="3 4">DSM 45516</strain>
    </source>
</reference>
<evidence type="ECO:0000313" key="4">
    <source>
        <dbReference type="Proteomes" id="UP001519325"/>
    </source>
</evidence>
<evidence type="ECO:0000256" key="2">
    <source>
        <dbReference type="ARBA" id="ARBA00022793"/>
    </source>
</evidence>
<dbReference type="PANTHER" id="PTHR46101">
    <property type="match status" value="1"/>
</dbReference>
<evidence type="ECO:0000313" key="3">
    <source>
        <dbReference type="EMBL" id="MBP2193118.1"/>
    </source>
</evidence>
<sequence>MPDVSKIGAHSLPLEKRREILAALADKIRAGGEEMGWQITWNVDYGDFSWLLGGHINNIGDPFDDNEFSSETKAFERAVLDYFAELWGLSPPHTPENPESYWGFLLTMGSSEGNIYGLWNARDYFLGKDLLLPEVCADREGSTPRPREPVLLYSAESHYSVAKTARLLLLETPETLGERRYPGECPLGSEWPSAVPVTGGGSGPGAIDIAALQTLAAYFAERHHPVIVVVNAGTTFKGACDDVAAVSETLAQCYAHTGGVWRTDPDRKGQADFRNWYWVHVDGALGAAYLPFLRMASDRPELEPGTPFPSFDFNVPGVCSMVVSAHKWIGSPWPGGVYLTRNRYRMDPPPFPEYVGSGDTMLAGSRNGQTAVVMWDYLARNSYDSQTAEVVRALRLAQYTETRLRALGGDRDDFPDLWVGRSPWSLSLRFRRPARDVVEEFGLSGMTVPVDGVDRPYVHLFIMRDTTREQIDALIARLGSPSSYA</sequence>
<dbReference type="EC" id="4.1.1.22" evidence="3"/>
<dbReference type="InterPro" id="IPR015424">
    <property type="entry name" value="PyrdxlP-dep_Trfase"/>
</dbReference>
<dbReference type="RefSeq" id="WP_209896415.1">
    <property type="nucleotide sequence ID" value="NZ_JAGGMR010000001.1"/>
</dbReference>
<evidence type="ECO:0000256" key="1">
    <source>
        <dbReference type="ARBA" id="ARBA00009533"/>
    </source>
</evidence>
<protein>
    <submittedName>
        <fullName evidence="3">Histidine decarboxylase</fullName>
        <ecNumber evidence="3">4.1.1.22</ecNumber>
    </submittedName>
</protein>
<gene>
    <name evidence="3" type="ORF">BJ987_006019</name>
</gene>
<dbReference type="EMBL" id="JAGGMR010000001">
    <property type="protein sequence ID" value="MBP2193118.1"/>
    <property type="molecule type" value="Genomic_DNA"/>
</dbReference>
<organism evidence="3 4">
    <name type="scientific">Nocardia goodfellowii</name>
    <dbReference type="NCBI Taxonomy" id="882446"/>
    <lineage>
        <taxon>Bacteria</taxon>
        <taxon>Bacillati</taxon>
        <taxon>Actinomycetota</taxon>
        <taxon>Actinomycetes</taxon>
        <taxon>Mycobacteriales</taxon>
        <taxon>Nocardiaceae</taxon>
        <taxon>Nocardia</taxon>
    </lineage>
</organism>
<dbReference type="Gene3D" id="3.40.640.10">
    <property type="entry name" value="Type I PLP-dependent aspartate aminotransferase-like (Major domain)"/>
    <property type="match status" value="1"/>
</dbReference>
<accession>A0ABS4QPU0</accession>
<dbReference type="SUPFAM" id="SSF53383">
    <property type="entry name" value="PLP-dependent transferases"/>
    <property type="match status" value="1"/>
</dbReference>
<dbReference type="PANTHER" id="PTHR46101:SF18">
    <property type="entry name" value="HISTIDINE DECARBOXYLASE"/>
    <property type="match status" value="1"/>
</dbReference>
<comment type="caution">
    <text evidence="3">The sequence shown here is derived from an EMBL/GenBank/DDBJ whole genome shotgun (WGS) entry which is preliminary data.</text>
</comment>
<keyword evidence="4" id="KW-1185">Reference proteome</keyword>
<keyword evidence="2" id="KW-0210">Decarboxylase</keyword>
<keyword evidence="3" id="KW-0456">Lyase</keyword>
<dbReference type="InterPro" id="IPR015421">
    <property type="entry name" value="PyrdxlP-dep_Trfase_major"/>
</dbReference>
<dbReference type="GO" id="GO:0004398">
    <property type="term" value="F:histidine decarboxylase activity"/>
    <property type="evidence" value="ECO:0007669"/>
    <property type="project" value="UniProtKB-EC"/>
</dbReference>
<dbReference type="InterPro" id="IPR051151">
    <property type="entry name" value="Group_II_Decarboxylase"/>
</dbReference>
<comment type="similarity">
    <text evidence="1">Belongs to the group II decarboxylase family.</text>
</comment>
<name>A0ABS4QPU0_9NOCA</name>
<dbReference type="Proteomes" id="UP001519325">
    <property type="component" value="Unassembled WGS sequence"/>
</dbReference>